<accession>A0A4V3XDV6</accession>
<dbReference type="Pfam" id="PF24545">
    <property type="entry name" value="Ig_TPPC8_1st"/>
    <property type="match status" value="1"/>
</dbReference>
<dbReference type="PANTHER" id="PTHR12975:SF6">
    <property type="entry name" value="TRAFFICKING PROTEIN PARTICLE COMPLEX SUBUNIT 8"/>
    <property type="match status" value="1"/>
</dbReference>
<dbReference type="AlphaFoldDB" id="A0A4V3XDV6"/>
<evidence type="ECO:0000313" key="3">
    <source>
        <dbReference type="Proteomes" id="UP000308199"/>
    </source>
</evidence>
<dbReference type="OrthoDB" id="203724at2759"/>
<dbReference type="GO" id="GO:1990072">
    <property type="term" value="C:TRAPPIII protein complex"/>
    <property type="evidence" value="ECO:0007669"/>
    <property type="project" value="TreeGrafter"/>
</dbReference>
<proteinExistence type="predicted"/>
<gene>
    <name evidence="2" type="ORF">EW145_g824</name>
</gene>
<evidence type="ECO:0000313" key="2">
    <source>
        <dbReference type="EMBL" id="THH11203.1"/>
    </source>
</evidence>
<dbReference type="Proteomes" id="UP000308199">
    <property type="component" value="Unassembled WGS sequence"/>
</dbReference>
<protein>
    <recommendedName>
        <fullName evidence="1">TPPC8 first Ig-like domain-containing protein</fullName>
    </recommendedName>
</protein>
<organism evidence="2 3">
    <name type="scientific">Phellinidium pouzarii</name>
    <dbReference type="NCBI Taxonomy" id="167371"/>
    <lineage>
        <taxon>Eukaryota</taxon>
        <taxon>Fungi</taxon>
        <taxon>Dikarya</taxon>
        <taxon>Basidiomycota</taxon>
        <taxon>Agaricomycotina</taxon>
        <taxon>Agaricomycetes</taxon>
        <taxon>Hymenochaetales</taxon>
        <taxon>Hymenochaetaceae</taxon>
        <taxon>Phellinidium</taxon>
    </lineage>
</organism>
<dbReference type="Pfam" id="PF12739">
    <property type="entry name" value="TRAPPC-Trs85"/>
    <property type="match status" value="1"/>
</dbReference>
<comment type="caution">
    <text evidence="2">The sequence shown here is derived from an EMBL/GenBank/DDBJ whole genome shotgun (WGS) entry which is preliminary data.</text>
</comment>
<keyword evidence="3" id="KW-1185">Reference proteome</keyword>
<dbReference type="EMBL" id="SGPK01000018">
    <property type="protein sequence ID" value="THH11203.1"/>
    <property type="molecule type" value="Genomic_DNA"/>
</dbReference>
<evidence type="ECO:0000259" key="1">
    <source>
        <dbReference type="Pfam" id="PF24545"/>
    </source>
</evidence>
<reference evidence="2 3" key="1">
    <citation type="submission" date="2019-02" db="EMBL/GenBank/DDBJ databases">
        <title>Genome sequencing of the rare red list fungi Phellinidium pouzarii.</title>
        <authorList>
            <person name="Buettner E."/>
            <person name="Kellner H."/>
        </authorList>
    </citation>
    <scope>NUCLEOTIDE SEQUENCE [LARGE SCALE GENOMIC DNA]</scope>
    <source>
        <strain evidence="2 3">DSM 108285</strain>
    </source>
</reference>
<dbReference type="PANTHER" id="PTHR12975">
    <property type="entry name" value="TRANSPORT PROTEIN TRAPP"/>
    <property type="match status" value="1"/>
</dbReference>
<dbReference type="InterPro" id="IPR024420">
    <property type="entry name" value="TRAPP_III_complex_Trs85"/>
</dbReference>
<name>A0A4V3XDV6_9AGAM</name>
<sequence length="1135" mass="125743">MYLRGVRAGIIHWQIDFPAWVDSIHIRYTLIVHSKNSLLNDDEANALYNAVRKQYGLNTYILRLALPSPPPPPVSIPALYPRLPATPYQDGAQVKEKGVSGQVLSPTLENGSGELGYMIRMCDSDIQAIAQLVRELVTTGLIPWMEKCVINWNEAYSSNRRLPSRLFSTTRKFFGSSYSTAAYPSSPASPTSPLHNYSNSASSISNGANTLMQQRRLAEFATMLGDVKLAVSVWETLRKETKGASGSDILPLLLSPSQALQLHASHAVSTQLTPNSEPSASAQVRSLAYAVRWELGIGVNDFLSDAVEGDRWLIWAAGNAEETPAALLLAHAALLSSRKGYKRRAAMFIEHSLGRIMYTIGETEKAIRLFLGLLRGSPAPSSSYDIAINDHQAQDVNADKAFLEDFRLAFQHFIATSGEDAIPLDLNLPFTFSKPKSVKIRLKDDRLPEDISTWEEREQQWRNFWRTKGSQILESGRKAYVNECFWVDVTLSNPLNVAVTLDNLTLYVDNGRDEEGLKNDVEVEIIDEIYLNGKELRTISIAVKSRSPCMLTISRISYAFLGLLPASESLAVRGRRLQDTALQRQKKIYAPDVHPKVQVETGQCRLAASITGAQSYILACGEQVRMSLQIENIGSEIVGDILLVHGQTDEIWLEDGQNLSGNSFEVITSVNCIRPPSPVHIPLKSLIGAPSLRPGETVNAPFVFHAAELGTVGLHFMLVFRESEHDNFHSVCLKQTFDVRPLLDISVTSRPSVNPEFMFAVDLQIQNMSASTDASISGISTMSPTWQCSPLSGDPCDVVPPSQTKNFVLGAVRRLPASSSARDTYDFVNSKLTQVLHGKPVTPSDPPSIGLFCCNFHQGSLEWQPMSPCMEHLLHLGKRRIVAQSASTNHPYIPLSTHPHIFPLYNPLATDVLVFWQLPSLGRSGYLLITGLLLGVTHAALQDVIRVVEQSKAKRSMFAETQREREDILKAIRCSEWNMEMNPVTTSVHCEEFVNHDFSIGPCSVPIIFDFRNHSLTHDICFLLKLSSLDISPQTNLLPPAFSGHLTRRGRLAPLRSASIRVKMWVTQPGSYSVSGWRVETEVLEPEDTSLLELKASCGVISEHQALTAKRRVRHRFAEGPPPGDSTSVIIVHRV</sequence>
<feature type="domain" description="TPPC8 first Ig-like" evidence="1">
    <location>
        <begin position="477"/>
        <end position="594"/>
    </location>
</feature>
<dbReference type="InterPro" id="IPR058541">
    <property type="entry name" value="Ig_TPPC8_1st"/>
</dbReference>